<protein>
    <recommendedName>
        <fullName evidence="3">glucose-6-phosphate isomerase</fullName>
        <ecNumber evidence="3">5.3.1.9</ecNumber>
    </recommendedName>
</protein>
<evidence type="ECO:0000256" key="1">
    <source>
        <dbReference type="ARBA" id="ARBA00004926"/>
    </source>
</evidence>
<evidence type="ECO:0000256" key="3">
    <source>
        <dbReference type="ARBA" id="ARBA00011952"/>
    </source>
</evidence>
<evidence type="ECO:0000313" key="9">
    <source>
        <dbReference type="Proteomes" id="UP000003157"/>
    </source>
</evidence>
<dbReference type="InterPro" id="IPR014710">
    <property type="entry name" value="RmlC-like_jellyroll"/>
</dbReference>
<dbReference type="GO" id="GO:0006096">
    <property type="term" value="P:glycolytic process"/>
    <property type="evidence" value="ECO:0007669"/>
    <property type="project" value="UniProtKB-UniPathway"/>
</dbReference>
<comment type="similarity">
    <text evidence="2">Belongs to the archaeal-type GPI family.</text>
</comment>
<dbReference type="EMBL" id="ADKX01000043">
    <property type="protein sequence ID" value="EFW03756.1"/>
    <property type="molecule type" value="Genomic_DNA"/>
</dbReference>
<dbReference type="eggNOG" id="COG2140">
    <property type="taxonomic scope" value="Bacteria"/>
</dbReference>
<evidence type="ECO:0000256" key="4">
    <source>
        <dbReference type="ARBA" id="ARBA00022432"/>
    </source>
</evidence>
<organism evidence="8 9">
    <name type="scientific">Coprobacillus cateniformis</name>
    <dbReference type="NCBI Taxonomy" id="100884"/>
    <lineage>
        <taxon>Bacteria</taxon>
        <taxon>Bacillati</taxon>
        <taxon>Bacillota</taxon>
        <taxon>Erysipelotrichia</taxon>
        <taxon>Erysipelotrichales</taxon>
        <taxon>Coprobacillaceae</taxon>
        <taxon>Coprobacillus</taxon>
    </lineage>
</organism>
<dbReference type="RefSeq" id="WP_008790033.1">
    <property type="nucleotide sequence ID" value="NZ_AKCB01000001.1"/>
</dbReference>
<dbReference type="Pfam" id="PF06560">
    <property type="entry name" value="GPI"/>
    <property type="match status" value="1"/>
</dbReference>
<evidence type="ECO:0000256" key="5">
    <source>
        <dbReference type="ARBA" id="ARBA00023152"/>
    </source>
</evidence>
<dbReference type="AlphaFoldDB" id="E7GDV3"/>
<gene>
    <name evidence="8" type="ORF">HMPREF9488_02946</name>
</gene>
<dbReference type="GO" id="GO:0004347">
    <property type="term" value="F:glucose-6-phosphate isomerase activity"/>
    <property type="evidence" value="ECO:0007669"/>
    <property type="project" value="UniProtKB-EC"/>
</dbReference>
<evidence type="ECO:0000313" key="8">
    <source>
        <dbReference type="EMBL" id="EFW03756.1"/>
    </source>
</evidence>
<dbReference type="SUPFAM" id="SSF51182">
    <property type="entry name" value="RmlC-like cupins"/>
    <property type="match status" value="1"/>
</dbReference>
<dbReference type="GO" id="GO:0005737">
    <property type="term" value="C:cytoplasm"/>
    <property type="evidence" value="ECO:0007669"/>
    <property type="project" value="InterPro"/>
</dbReference>
<dbReference type="InterPro" id="IPR011051">
    <property type="entry name" value="RmlC_Cupin_sf"/>
</dbReference>
<dbReference type="UniPathway" id="UPA00109">
    <property type="reaction ID" value="UER00181"/>
</dbReference>
<feature type="domain" description="Glucose-6-phosphate isomerase prokaryote" evidence="7">
    <location>
        <begin position="50"/>
        <end position="198"/>
    </location>
</feature>
<dbReference type="GeneID" id="78230414"/>
<comment type="pathway">
    <text evidence="1">Carbohydrate degradation; glycolysis; D-glyceraldehyde 3-phosphate and glycerone phosphate from D-glucose: step 2/4.</text>
</comment>
<dbReference type="STRING" id="100884.GCA_000269565_02600"/>
<keyword evidence="9" id="KW-1185">Reference proteome</keyword>
<evidence type="ECO:0000256" key="6">
    <source>
        <dbReference type="ARBA" id="ARBA00029321"/>
    </source>
</evidence>
<dbReference type="Proteomes" id="UP000003157">
    <property type="component" value="Unassembled WGS sequence"/>
</dbReference>
<proteinExistence type="inferred from homology"/>
<dbReference type="OrthoDB" id="1647241at2"/>
<dbReference type="GO" id="GO:0006094">
    <property type="term" value="P:gluconeogenesis"/>
    <property type="evidence" value="ECO:0007669"/>
    <property type="project" value="UniProtKB-KW"/>
</dbReference>
<reference evidence="8 9" key="1">
    <citation type="submission" date="2010-12" db="EMBL/GenBank/DDBJ databases">
        <title>The Genome Sequence of Coprobacillus sp. strain 29_1.</title>
        <authorList>
            <consortium name="The Broad Institute Genome Sequencing Platform"/>
            <person name="Earl A."/>
            <person name="Ward D."/>
            <person name="Feldgarden M."/>
            <person name="Gevers D."/>
            <person name="Daigneault M."/>
            <person name="Sibley C.D."/>
            <person name="White A."/>
            <person name="Strauss J."/>
            <person name="Allen-Vercoe E."/>
            <person name="Young S.K."/>
            <person name="Zeng Q."/>
            <person name="Gargeya S."/>
            <person name="Fitzgerald M."/>
            <person name="Haas B."/>
            <person name="Abouelleil A."/>
            <person name="Alvarado L."/>
            <person name="Arachchi H.M."/>
            <person name="Berlin A."/>
            <person name="Brown A."/>
            <person name="Chapman S.B."/>
            <person name="Chen Z."/>
            <person name="Dunbar C."/>
            <person name="Freedman E."/>
            <person name="Gearin G."/>
            <person name="Gellesch M."/>
            <person name="Goldberg J."/>
            <person name="Griggs A."/>
            <person name="Gujja S."/>
            <person name="Heilman E."/>
            <person name="Heiman D."/>
            <person name="Howarth C."/>
            <person name="Larson L."/>
            <person name="Lui A."/>
            <person name="MacDonald P.J.P."/>
            <person name="Mehta T."/>
            <person name="Montmayeur A."/>
            <person name="Murphy C."/>
            <person name="Neiman D."/>
            <person name="Pearson M."/>
            <person name="Priest M."/>
            <person name="Roberts A."/>
            <person name="Saif S."/>
            <person name="Shea T."/>
            <person name="Shenoy N."/>
            <person name="Sisk P."/>
            <person name="Stolte C."/>
            <person name="Sykes S."/>
            <person name="White J."/>
            <person name="Yandava C."/>
            <person name="Nusbaum C."/>
            <person name="Birren B."/>
        </authorList>
    </citation>
    <scope>NUCLEOTIDE SEQUENCE [LARGE SCALE GENOMIC DNA]</scope>
    <source>
        <strain evidence="8 9">29_1</strain>
    </source>
</reference>
<comment type="caution">
    <text evidence="8">The sequence shown here is derived from an EMBL/GenBank/DDBJ whole genome shotgun (WGS) entry which is preliminary data.</text>
</comment>
<dbReference type="HOGENOM" id="CLU_090970_0_0_9"/>
<name>E7GDV3_9FIRM</name>
<dbReference type="EC" id="5.3.1.9" evidence="3"/>
<keyword evidence="5" id="KW-0324">Glycolysis</keyword>
<accession>E7GDV3</accession>
<evidence type="ECO:0000256" key="2">
    <source>
        <dbReference type="ARBA" id="ARBA00006542"/>
    </source>
</evidence>
<keyword evidence="8" id="KW-0413">Isomerase</keyword>
<comment type="catalytic activity">
    <reaction evidence="6">
        <text>alpha-D-glucose 6-phosphate = beta-D-fructose 6-phosphate</text>
        <dbReference type="Rhea" id="RHEA:11816"/>
        <dbReference type="ChEBI" id="CHEBI:57634"/>
        <dbReference type="ChEBI" id="CHEBI:58225"/>
        <dbReference type="EC" id="5.3.1.9"/>
    </reaction>
</comment>
<keyword evidence="4" id="KW-0312">Gluconeogenesis</keyword>
<dbReference type="Gene3D" id="2.60.120.10">
    <property type="entry name" value="Jelly Rolls"/>
    <property type="match status" value="1"/>
</dbReference>
<sequence>MKFNPGFDIQPTYEPLGFQYGQNVFGPEVENRSLDAIRKNLMEPTCDGPAVVYSIAMDVGNDDDKQNMIERNLLYGAVTYAKGTLGKEPIRSQGHIHAVSPSCGMSTCEVYEIWSGAAYIYMQETAQDHPGRCFAVYAKPGDIVIVPPGWAHATIVADITQNLTFGAWCVRDYGFDYDEVRAHKGVAWFPIVNENRIDFIANQFYQKSQLIVKEPRIYEEFGIRKGIPIYQQFVENPDLFLFVSQPQLAKEKWENFIP</sequence>
<evidence type="ECO:0000259" key="7">
    <source>
        <dbReference type="Pfam" id="PF06560"/>
    </source>
</evidence>
<dbReference type="InterPro" id="IPR010551">
    <property type="entry name" value="G6P_isomerase_prok"/>
</dbReference>